<dbReference type="AlphaFoldDB" id="U6M9Z6"/>
<feature type="region of interest" description="Disordered" evidence="1">
    <location>
        <begin position="141"/>
        <end position="182"/>
    </location>
</feature>
<protein>
    <submittedName>
        <fullName evidence="2">Uncharacterized protein</fullName>
    </submittedName>
</protein>
<sequence length="256" mass="28730">MGPLQPVVKAPLDPEVGCPCCFSEEEDAAERALRFHVRTQKQQLQHEEGGGSRRLQQVVDKPVVWGPKVMPLASILGATQQADSSENHKDKRHRTDIQGARDSFEVKCILSTDECQRLVEAAEAQGFEYWAKETASAPGRTFAQNDNEYHRSIGGHRSSSSSTSSRSVGSSESQRANHNYRSAHTVEVEHPDLADLIWQRVKEYVIREVSFSEEDGERFERDLEGTWEACGVNSTLLFARYILKQTKDKQAQITGL</sequence>
<feature type="compositionally biased region" description="Basic and acidic residues" evidence="1">
    <location>
        <begin position="85"/>
        <end position="96"/>
    </location>
</feature>
<gene>
    <name evidence="2" type="ORF">EMWEY_00035530</name>
</gene>
<evidence type="ECO:0000313" key="3">
    <source>
        <dbReference type="Proteomes" id="UP000030763"/>
    </source>
</evidence>
<evidence type="ECO:0000313" key="2">
    <source>
        <dbReference type="EMBL" id="CDJ60861.1"/>
    </source>
</evidence>
<dbReference type="EMBL" id="HG721943">
    <property type="protein sequence ID" value="CDJ60861.1"/>
    <property type="molecule type" value="Genomic_DNA"/>
</dbReference>
<proteinExistence type="predicted"/>
<keyword evidence="3" id="KW-1185">Reference proteome</keyword>
<dbReference type="GeneID" id="25337539"/>
<feature type="region of interest" description="Disordered" evidence="1">
    <location>
        <begin position="79"/>
        <end position="98"/>
    </location>
</feature>
<evidence type="ECO:0000256" key="1">
    <source>
        <dbReference type="SAM" id="MobiDB-lite"/>
    </source>
</evidence>
<accession>U6M9Z6</accession>
<name>U6M9Z6_EIMMA</name>
<dbReference type="OrthoDB" id="69177at2759"/>
<reference evidence="2" key="1">
    <citation type="submission" date="2013-10" db="EMBL/GenBank/DDBJ databases">
        <title>Genomic analysis of the causative agents of coccidiosis in chickens.</title>
        <authorList>
            <person name="Reid A.J."/>
            <person name="Blake D."/>
            <person name="Billington K."/>
            <person name="Browne H."/>
            <person name="Dunn M."/>
            <person name="Hung S."/>
            <person name="Kawahara F."/>
            <person name="Miranda-Saavedra D."/>
            <person name="Mourier T."/>
            <person name="Nagra H."/>
            <person name="Otto T.D."/>
            <person name="Rawlings N."/>
            <person name="Sanchez A."/>
            <person name="Sanders M."/>
            <person name="Subramaniam C."/>
            <person name="Tay Y."/>
            <person name="Dear P."/>
            <person name="Doerig C."/>
            <person name="Gruber A."/>
            <person name="Parkinson J."/>
            <person name="Shirley M."/>
            <person name="Wan K.L."/>
            <person name="Berriman M."/>
            <person name="Tomley F."/>
            <person name="Pain A."/>
        </authorList>
    </citation>
    <scope>NUCLEOTIDE SEQUENCE [LARGE SCALE GENOMIC DNA]</scope>
    <source>
        <strain evidence="2">Weybridge</strain>
    </source>
</reference>
<organism evidence="2 3">
    <name type="scientific">Eimeria maxima</name>
    <name type="common">Coccidian parasite</name>
    <dbReference type="NCBI Taxonomy" id="5804"/>
    <lineage>
        <taxon>Eukaryota</taxon>
        <taxon>Sar</taxon>
        <taxon>Alveolata</taxon>
        <taxon>Apicomplexa</taxon>
        <taxon>Conoidasida</taxon>
        <taxon>Coccidia</taxon>
        <taxon>Eucoccidiorida</taxon>
        <taxon>Eimeriorina</taxon>
        <taxon>Eimeriidae</taxon>
        <taxon>Eimeria</taxon>
    </lineage>
</organism>
<dbReference type="Proteomes" id="UP000030763">
    <property type="component" value="Unassembled WGS sequence"/>
</dbReference>
<feature type="compositionally biased region" description="Low complexity" evidence="1">
    <location>
        <begin position="155"/>
        <end position="173"/>
    </location>
</feature>
<dbReference type="OMA" id="WAKETEN"/>
<reference evidence="2" key="2">
    <citation type="submission" date="2013-10" db="EMBL/GenBank/DDBJ databases">
        <authorList>
            <person name="Aslett M."/>
        </authorList>
    </citation>
    <scope>NUCLEOTIDE SEQUENCE [LARGE SCALE GENOMIC DNA]</scope>
    <source>
        <strain evidence="2">Weybridge</strain>
    </source>
</reference>
<dbReference type="VEuPathDB" id="ToxoDB:EMWEY_00035530"/>
<dbReference type="RefSeq" id="XP_013337511.1">
    <property type="nucleotide sequence ID" value="XM_013482057.1"/>
</dbReference>